<evidence type="ECO:0000256" key="8">
    <source>
        <dbReference type="SAM" id="Phobius"/>
    </source>
</evidence>
<dbReference type="PANTHER" id="PTHR13018">
    <property type="entry name" value="PROBABLE MEMBRANE PROTEIN DUF221-RELATED"/>
    <property type="match status" value="1"/>
</dbReference>
<evidence type="ECO:0000259" key="10">
    <source>
        <dbReference type="Pfam" id="PF13967"/>
    </source>
</evidence>
<evidence type="ECO:0000256" key="6">
    <source>
        <dbReference type="ARBA" id="ARBA00023136"/>
    </source>
</evidence>
<keyword evidence="13" id="KW-1185">Reference proteome</keyword>
<feature type="domain" description="CSC1/OSCA1-like cytosolic" evidence="11">
    <location>
        <begin position="210"/>
        <end position="376"/>
    </location>
</feature>
<feature type="transmembrane region" description="Helical" evidence="8">
    <location>
        <begin position="388"/>
        <end position="415"/>
    </location>
</feature>
<feature type="transmembrane region" description="Helical" evidence="8">
    <location>
        <begin position="120"/>
        <end position="144"/>
    </location>
</feature>
<feature type="transmembrane region" description="Helical" evidence="8">
    <location>
        <begin position="652"/>
        <end position="671"/>
    </location>
</feature>
<comment type="caution">
    <text evidence="12">The sequence shown here is derived from an EMBL/GenBank/DDBJ whole genome shotgun (WGS) entry which is preliminary data.</text>
</comment>
<protein>
    <recommendedName>
        <fullName evidence="14">DUF221-domain-containing protein</fullName>
    </recommendedName>
</protein>
<evidence type="ECO:0000256" key="2">
    <source>
        <dbReference type="ARBA" id="ARBA00007779"/>
    </source>
</evidence>
<dbReference type="EMBL" id="JAKLMC020000062">
    <property type="protein sequence ID" value="KAK5947848.1"/>
    <property type="molecule type" value="Genomic_DNA"/>
</dbReference>
<evidence type="ECO:0000259" key="9">
    <source>
        <dbReference type="Pfam" id="PF02714"/>
    </source>
</evidence>
<evidence type="ECO:0008006" key="14">
    <source>
        <dbReference type="Google" id="ProtNLM"/>
    </source>
</evidence>
<comment type="similarity">
    <text evidence="2">Belongs to the CSC1 (TC 1.A.17) family.</text>
</comment>
<evidence type="ECO:0000256" key="3">
    <source>
        <dbReference type="ARBA" id="ARBA00022448"/>
    </source>
</evidence>
<keyword evidence="6 8" id="KW-0472">Membrane</keyword>
<dbReference type="PANTHER" id="PTHR13018:SF149">
    <property type="entry name" value="DOMAIN PROTEIN, PUTATIVE (AFU_ORTHOLOGUE AFUA_3G11660)-RELATED"/>
    <property type="match status" value="1"/>
</dbReference>
<evidence type="ECO:0000256" key="7">
    <source>
        <dbReference type="SAM" id="MobiDB-lite"/>
    </source>
</evidence>
<feature type="transmembrane region" description="Helical" evidence="8">
    <location>
        <begin position="677"/>
        <end position="697"/>
    </location>
</feature>
<dbReference type="Proteomes" id="UP001316803">
    <property type="component" value="Unassembled WGS sequence"/>
</dbReference>
<feature type="transmembrane region" description="Helical" evidence="8">
    <location>
        <begin position="598"/>
        <end position="625"/>
    </location>
</feature>
<evidence type="ECO:0000256" key="4">
    <source>
        <dbReference type="ARBA" id="ARBA00022692"/>
    </source>
</evidence>
<feature type="region of interest" description="Disordered" evidence="7">
    <location>
        <begin position="827"/>
        <end position="866"/>
    </location>
</feature>
<feature type="transmembrane region" description="Helical" evidence="8">
    <location>
        <begin position="525"/>
        <end position="543"/>
    </location>
</feature>
<dbReference type="InterPro" id="IPR032880">
    <property type="entry name" value="CSC1/OSCA1-like_N"/>
</dbReference>
<evidence type="ECO:0000313" key="13">
    <source>
        <dbReference type="Proteomes" id="UP001316803"/>
    </source>
</evidence>
<feature type="domain" description="CSC1/OSCA1-like 7TM region" evidence="9">
    <location>
        <begin position="388"/>
        <end position="667"/>
    </location>
</feature>
<feature type="transmembrane region" description="Helical" evidence="8">
    <location>
        <begin position="34"/>
        <end position="56"/>
    </location>
</feature>
<dbReference type="GO" id="GO:0005227">
    <property type="term" value="F:calcium-activated cation channel activity"/>
    <property type="evidence" value="ECO:0007669"/>
    <property type="project" value="InterPro"/>
</dbReference>
<dbReference type="Pfam" id="PF02714">
    <property type="entry name" value="RSN1_7TM"/>
    <property type="match status" value="1"/>
</dbReference>
<gene>
    <name evidence="12" type="ORF">OHC33_011113</name>
</gene>
<evidence type="ECO:0000256" key="1">
    <source>
        <dbReference type="ARBA" id="ARBA00004141"/>
    </source>
</evidence>
<feature type="transmembrane region" description="Helical" evidence="8">
    <location>
        <begin position="164"/>
        <end position="185"/>
    </location>
</feature>
<evidence type="ECO:0000313" key="12">
    <source>
        <dbReference type="EMBL" id="KAK5947848.1"/>
    </source>
</evidence>
<accession>A0AAN8ELW4</accession>
<dbReference type="InterPro" id="IPR027815">
    <property type="entry name" value="CSC1/OSCA1-like_cyt"/>
</dbReference>
<proteinExistence type="inferred from homology"/>
<feature type="transmembrane region" description="Helical" evidence="8">
    <location>
        <begin position="435"/>
        <end position="456"/>
    </location>
</feature>
<comment type="subcellular location">
    <subcellularLocation>
        <location evidence="1">Membrane</location>
        <topology evidence="1">Multi-pass membrane protein</topology>
    </subcellularLocation>
</comment>
<organism evidence="12 13">
    <name type="scientific">Knufia fluminis</name>
    <dbReference type="NCBI Taxonomy" id="191047"/>
    <lineage>
        <taxon>Eukaryota</taxon>
        <taxon>Fungi</taxon>
        <taxon>Dikarya</taxon>
        <taxon>Ascomycota</taxon>
        <taxon>Pezizomycotina</taxon>
        <taxon>Eurotiomycetes</taxon>
        <taxon>Chaetothyriomycetidae</taxon>
        <taxon>Chaetothyriales</taxon>
        <taxon>Trichomeriaceae</taxon>
        <taxon>Knufia</taxon>
    </lineage>
</organism>
<evidence type="ECO:0000256" key="5">
    <source>
        <dbReference type="ARBA" id="ARBA00022989"/>
    </source>
</evidence>
<reference evidence="12 13" key="1">
    <citation type="submission" date="2022-12" db="EMBL/GenBank/DDBJ databases">
        <title>Genomic features and morphological characterization of a novel Knufia sp. strain isolated from spacecraft assembly facility.</title>
        <authorList>
            <person name="Teixeira M."/>
            <person name="Chander A.M."/>
            <person name="Stajich J.E."/>
            <person name="Venkateswaran K."/>
        </authorList>
    </citation>
    <scope>NUCLEOTIDE SEQUENCE [LARGE SCALE GENOMIC DNA]</scope>
    <source>
        <strain evidence="12 13">FJI-L2-BK-P2</strain>
    </source>
</reference>
<dbReference type="AlphaFoldDB" id="A0AAN8ELW4"/>
<dbReference type="GO" id="GO:0005886">
    <property type="term" value="C:plasma membrane"/>
    <property type="evidence" value="ECO:0007669"/>
    <property type="project" value="TreeGrafter"/>
</dbReference>
<dbReference type="Pfam" id="PF14703">
    <property type="entry name" value="PHM7_cyt"/>
    <property type="match status" value="1"/>
</dbReference>
<name>A0AAN8ELW4_9EURO</name>
<dbReference type="Pfam" id="PF13967">
    <property type="entry name" value="RSN1_TM"/>
    <property type="match status" value="1"/>
</dbReference>
<evidence type="ECO:0000259" key="11">
    <source>
        <dbReference type="Pfam" id="PF14703"/>
    </source>
</evidence>
<sequence>MANTILSRQDSPEAGDQLLRLFANPFQSQIQINAFWASLALSLGVSAALALLFSLLRPRHSLVYAPRMKYADSAHALPPIGRGLFGWVKPVWSAREELIVEKLGLDAALFLRFTRMLRNIFVVLAVIGVGIMIPVNVTTGVSSIRPQDKSAVFAVMTPLYTFGQGLWAQVVVAYAIDLVVIYFIWHNYRKVQALRRKYFSSSEYQGSLSARSVLLRHIPSNLRNEEGILRITEEVNPTGALPIPIAIRNVKDIPELVEKHEETVRKLESILAKYLKNPDRLPAQRPMMKPPKTYKGPTTGGKVDAVDYYRKQIEILEQNINGMRSQVNGQDIMPFGFASWDHVAQAHTVAYAARKKSPQGTKIRIAPRPNDIIWQNMPLSRSTLRNKAFMNAVWVTVLTIFWTPINACLAVFLSNLSNLGSLWPSFERQLNENRAFWSIVQGIAAPAITSTVYLLLPIIFRRLQVRAGDVTKTARERHVLRNLFNFFLLNNLLIFSLFSAIWQFVTTVINDSNSEGVWQALQKGDFFVTVATSLCQSVSTFWVNWILQRNLGAAIDLAQLWTLFYQWFAKTFLAPTPRQYIEWTAPTQFQYASYYNYFLFYTAVSLCFATLQPIILVCTAIYFVMDSVLKKYLLMYVFVTKTESGGQMWRTLINRVIFSCIVADVIIGIVVKARGSWGMVFALLPLLVVLVGFKWYCMKTFDPDMDYYQRNAKLADDSSELGPSSKSVNRAAARFMHPVLDKKLMTPMVAAKARHAVQQIYAGRLGSEIDSGPPAFSDIPMQPLKQAGDPPQHQAFEAVPEGQLDYAFYKNRSDFGNVGGDRLSRYDMITSRPGTPASFGASRAPSPYTDLKSASPYGSRSASPAPIYRKEVGTKSSHPALRSQHSRYSSLAQIESNDDGDISMYPTHGPYTDPNDDRANLLTDVGPDLHTPNGQFMTMDRWRTPGATPHTPGDDPGSYDYFRSHGGLR</sequence>
<dbReference type="InterPro" id="IPR003864">
    <property type="entry name" value="CSC1/OSCA1-like_7TM"/>
</dbReference>
<keyword evidence="4 8" id="KW-0812">Transmembrane</keyword>
<feature type="transmembrane region" description="Helical" evidence="8">
    <location>
        <begin position="483"/>
        <end position="505"/>
    </location>
</feature>
<keyword evidence="3" id="KW-0813">Transport</keyword>
<feature type="domain" description="CSC1/OSCA1-like N-terminal transmembrane" evidence="10">
    <location>
        <begin position="34"/>
        <end position="186"/>
    </location>
</feature>
<keyword evidence="5 8" id="KW-1133">Transmembrane helix</keyword>
<dbReference type="InterPro" id="IPR045122">
    <property type="entry name" value="Csc1-like"/>
</dbReference>
<feature type="region of interest" description="Disordered" evidence="7">
    <location>
        <begin position="896"/>
        <end position="969"/>
    </location>
</feature>